<accession>A0A1D6FWL7</accession>
<dbReference type="AlphaFoldDB" id="A0A1D6FWL7"/>
<dbReference type="InParanoid" id="A0A1D6FWL7"/>
<dbReference type="ExpressionAtlas" id="A0A1D6FWL7">
    <property type="expression patterns" value="baseline and differential"/>
</dbReference>
<gene>
    <name evidence="1" type="ORF">ZEAMMB73_Zm00001d011110</name>
</gene>
<sequence>MASPVVADLPRRPLLLGRHSPHSLPVGCAGEGVRACVRAGGWTGICCWVGRGMASFAVSGARLGVVRPGGSTRSGGERRSAVDLPSLLFRRKDAFSRTVLSCAGAPGKVLVPGGGSVAVMTCFPPQSLSWTLNLKNYRFDCPLLCLHVTNDIGLLKINLGCLVLYVLLSYQPLDTAASRMQTSVFGKSKGLSETLAEGTQIERSIWWYNIESIASARASLDREVVEQEGVGSILGATKVGLAVEQL</sequence>
<evidence type="ECO:0000313" key="1">
    <source>
        <dbReference type="EMBL" id="AQK95763.1"/>
    </source>
</evidence>
<organism evidence="1">
    <name type="scientific">Zea mays</name>
    <name type="common">Maize</name>
    <dbReference type="NCBI Taxonomy" id="4577"/>
    <lineage>
        <taxon>Eukaryota</taxon>
        <taxon>Viridiplantae</taxon>
        <taxon>Streptophyta</taxon>
        <taxon>Embryophyta</taxon>
        <taxon>Tracheophyta</taxon>
        <taxon>Spermatophyta</taxon>
        <taxon>Magnoliopsida</taxon>
        <taxon>Liliopsida</taxon>
        <taxon>Poales</taxon>
        <taxon>Poaceae</taxon>
        <taxon>PACMAD clade</taxon>
        <taxon>Panicoideae</taxon>
        <taxon>Andropogonodae</taxon>
        <taxon>Andropogoneae</taxon>
        <taxon>Tripsacinae</taxon>
        <taxon>Zea</taxon>
    </lineage>
</organism>
<reference evidence="1" key="1">
    <citation type="submission" date="2015-12" db="EMBL/GenBank/DDBJ databases">
        <title>Update maize B73 reference genome by single molecule sequencing technologies.</title>
        <authorList>
            <consortium name="Maize Genome Sequencing Project"/>
            <person name="Ware D."/>
        </authorList>
    </citation>
    <scope>NUCLEOTIDE SEQUENCE</scope>
    <source>
        <tissue evidence="1">Seedling</tissue>
    </source>
</reference>
<name>A0A1D6FWL7_MAIZE</name>
<proteinExistence type="predicted"/>
<dbReference type="EMBL" id="CM000784">
    <property type="protein sequence ID" value="AQK95763.1"/>
    <property type="molecule type" value="Genomic_DNA"/>
</dbReference>
<dbReference type="STRING" id="4577.A0A1D6FWL7"/>
<protein>
    <submittedName>
        <fullName evidence="1">Uncharacterized protein</fullName>
    </submittedName>
</protein>